<evidence type="ECO:0000313" key="2">
    <source>
        <dbReference type="Proteomes" id="UP000805193"/>
    </source>
</evidence>
<reference evidence="1 2" key="1">
    <citation type="journal article" date="2020" name="Cell">
        <title>Large-Scale Comparative Analyses of Tick Genomes Elucidate Their Genetic Diversity and Vector Capacities.</title>
        <authorList>
            <consortium name="Tick Genome and Microbiome Consortium (TIGMIC)"/>
            <person name="Jia N."/>
            <person name="Wang J."/>
            <person name="Shi W."/>
            <person name="Du L."/>
            <person name="Sun Y."/>
            <person name="Zhan W."/>
            <person name="Jiang J.F."/>
            <person name="Wang Q."/>
            <person name="Zhang B."/>
            <person name="Ji P."/>
            <person name="Bell-Sakyi L."/>
            <person name="Cui X.M."/>
            <person name="Yuan T.T."/>
            <person name="Jiang B.G."/>
            <person name="Yang W.F."/>
            <person name="Lam T.T."/>
            <person name="Chang Q.C."/>
            <person name="Ding S.J."/>
            <person name="Wang X.J."/>
            <person name="Zhu J.G."/>
            <person name="Ruan X.D."/>
            <person name="Zhao L."/>
            <person name="Wei J.T."/>
            <person name="Ye R.Z."/>
            <person name="Que T.C."/>
            <person name="Du C.H."/>
            <person name="Zhou Y.H."/>
            <person name="Cheng J.X."/>
            <person name="Dai P.F."/>
            <person name="Guo W.B."/>
            <person name="Han X.H."/>
            <person name="Huang E.J."/>
            <person name="Li L.F."/>
            <person name="Wei W."/>
            <person name="Gao Y.C."/>
            <person name="Liu J.Z."/>
            <person name="Shao H.Z."/>
            <person name="Wang X."/>
            <person name="Wang C.C."/>
            <person name="Yang T.C."/>
            <person name="Huo Q.B."/>
            <person name="Li W."/>
            <person name="Chen H.Y."/>
            <person name="Chen S.E."/>
            <person name="Zhou L.G."/>
            <person name="Ni X.B."/>
            <person name="Tian J.H."/>
            <person name="Sheng Y."/>
            <person name="Liu T."/>
            <person name="Pan Y.S."/>
            <person name="Xia L.Y."/>
            <person name="Li J."/>
            <person name="Zhao F."/>
            <person name="Cao W.C."/>
        </authorList>
    </citation>
    <scope>NUCLEOTIDE SEQUENCE [LARGE SCALE GENOMIC DNA]</scope>
    <source>
        <strain evidence="1">Iper-2018</strain>
    </source>
</reference>
<dbReference type="EMBL" id="JABSTQ010011130">
    <property type="protein sequence ID" value="KAG0414937.1"/>
    <property type="molecule type" value="Genomic_DNA"/>
</dbReference>
<evidence type="ECO:0000313" key="1">
    <source>
        <dbReference type="EMBL" id="KAG0414937.1"/>
    </source>
</evidence>
<name>A0AC60P6A4_IXOPE</name>
<keyword evidence="2" id="KW-1185">Reference proteome</keyword>
<sequence length="989" mass="97524">QAYTEAHGDPCIPSLFSIEPASRVIEVSLQPRPDTGAPPQLPPGVTLTPLSTTAAPPEISAAAVTNVVTKPLATRTETTITSKEAGTAAFLSTMSQPEFKFKLPGVVSGLSATTASSSPLTSIPVFSFGMPSSAPVSSTVAPPASFGFVKPTAGVTMPTTFKIGEPSTAKPGFVVVKPSTTAPGFAPLPAAASASSASSAARKQTEEVLKSSGVGETKYEEITPPSTPPPGHPDEEEDSVGSNEKDSDSPNSSLVAGSATAPAPAPASSVFSFATTTSGATGFPVSTSVGSSSFKLNFGQGTGASKSLFGNVSASTPGTTTSAAASFSFTAALSAQRESAPTAIVASKAKDIPTDKPLPVTPVATLGLNLSPSGPSALKPPITSSVGTGASGAQESGTSPFQPVPVFGSQASDASSAATADAVATTHPTETQPAAAKPVATETIGKVTSSTTAPATTTMAPSVFTSIPPQTSAVTSPAAPSTADVAPKVTATTDGSPTVTSPVVAGPAVASTASVFGQGSGSVFAAASKTTPFGQALSAPVPHPQEATSLAGPTTVAPAFSQAQPAVPSALPFGQQSTTTMPSSLFGSTAVSSPTTAFGQATPFGQTTTSATPASSVPSPVRPGTLVCRPRSAPVRADDGGDDDSHDDDGHLGSCDSVLEAGRVRRPAVVRGQCNIHGDDAVWNGDGGSAVCFRASRRIFVWAVSGSGRQCVVAVRQHDGCRSREQRRNVALRAEDVIWNGSGVHFFVRGQPGTTESAAPAFGQPQTTGGFGQQPQDQQAAGSGSGLFATSGPGFLSGLGSKPASDTSNKNVFGGSSSFGASGQASGLFGNRGASSFGASAFGGGTATSGGGAFSGGGSFSLSGGGSVAQTGFGAFQQQQTPPKPAAFGGAPAFGGSPTFGGPPQFGGSPTFGSSPAFGASPFGASQSPQQQQQLPQAQQPTGFSAFGNVEGPTFGALAAQGSPTQQQQQQPQGTLGFGSAFGSPPSFG</sequence>
<gene>
    <name evidence="1" type="ORF">HPB47_007893</name>
</gene>
<protein>
    <submittedName>
        <fullName evidence="1">Uncharacterized protein</fullName>
    </submittedName>
</protein>
<proteinExistence type="predicted"/>
<dbReference type="Proteomes" id="UP000805193">
    <property type="component" value="Unassembled WGS sequence"/>
</dbReference>
<comment type="caution">
    <text evidence="1">The sequence shown here is derived from an EMBL/GenBank/DDBJ whole genome shotgun (WGS) entry which is preliminary data.</text>
</comment>
<feature type="non-terminal residue" evidence="1">
    <location>
        <position position="989"/>
    </location>
</feature>
<accession>A0AC60P6A4</accession>
<feature type="non-terminal residue" evidence="1">
    <location>
        <position position="1"/>
    </location>
</feature>
<organism evidence="1 2">
    <name type="scientific">Ixodes persulcatus</name>
    <name type="common">Taiga tick</name>
    <dbReference type="NCBI Taxonomy" id="34615"/>
    <lineage>
        <taxon>Eukaryota</taxon>
        <taxon>Metazoa</taxon>
        <taxon>Ecdysozoa</taxon>
        <taxon>Arthropoda</taxon>
        <taxon>Chelicerata</taxon>
        <taxon>Arachnida</taxon>
        <taxon>Acari</taxon>
        <taxon>Parasitiformes</taxon>
        <taxon>Ixodida</taxon>
        <taxon>Ixodoidea</taxon>
        <taxon>Ixodidae</taxon>
        <taxon>Ixodinae</taxon>
        <taxon>Ixodes</taxon>
    </lineage>
</organism>